<organism evidence="1 2">
    <name type="scientific">Scutellospora calospora</name>
    <dbReference type="NCBI Taxonomy" id="85575"/>
    <lineage>
        <taxon>Eukaryota</taxon>
        <taxon>Fungi</taxon>
        <taxon>Fungi incertae sedis</taxon>
        <taxon>Mucoromycota</taxon>
        <taxon>Glomeromycotina</taxon>
        <taxon>Glomeromycetes</taxon>
        <taxon>Diversisporales</taxon>
        <taxon>Gigasporaceae</taxon>
        <taxon>Scutellospora</taxon>
    </lineage>
</organism>
<evidence type="ECO:0000313" key="1">
    <source>
        <dbReference type="EMBL" id="CAG8691745.1"/>
    </source>
</evidence>
<evidence type="ECO:0000313" key="2">
    <source>
        <dbReference type="Proteomes" id="UP000789860"/>
    </source>
</evidence>
<reference evidence="1" key="1">
    <citation type="submission" date="2021-06" db="EMBL/GenBank/DDBJ databases">
        <authorList>
            <person name="Kallberg Y."/>
            <person name="Tangrot J."/>
            <person name="Rosling A."/>
        </authorList>
    </citation>
    <scope>NUCLEOTIDE SEQUENCE</scope>
    <source>
        <strain evidence="1">AU212A</strain>
    </source>
</reference>
<proteinExistence type="predicted"/>
<keyword evidence="2" id="KW-1185">Reference proteome</keyword>
<accession>A0ACA9P6X7</accession>
<sequence length="234" mass="26613">IQILKRTDPYPCIITLYFHHNHPLKSSHVTSFCSISDETKSEFFRLFESGHNPSSVYHTYWEQLQLKYNNDEEILADRAIAPCKNDIFYLHKKYHDQYLDAQNGIDMFDWLEKEITEFNANNKRNAWMQTYIAPEKDNPGQPFILVIVTNLMLCCHTLQEVGELVYMDTIAGLDALNTSLTILSTSTPAGGLPLGIVIASNKSAETFTKALDILKHLILSTEFGKRGTIIGPQV</sequence>
<dbReference type="Proteomes" id="UP000789860">
    <property type="component" value="Unassembled WGS sequence"/>
</dbReference>
<gene>
    <name evidence="1" type="ORF">SCALOS_LOCUS10158</name>
</gene>
<comment type="caution">
    <text evidence="1">The sequence shown here is derived from an EMBL/GenBank/DDBJ whole genome shotgun (WGS) entry which is preliminary data.</text>
</comment>
<protein>
    <submittedName>
        <fullName evidence="1">2196_t:CDS:1</fullName>
    </submittedName>
</protein>
<name>A0ACA9P6X7_9GLOM</name>
<feature type="non-terminal residue" evidence="1">
    <location>
        <position position="1"/>
    </location>
</feature>
<feature type="non-terminal residue" evidence="1">
    <location>
        <position position="234"/>
    </location>
</feature>
<dbReference type="EMBL" id="CAJVPM010036071">
    <property type="protein sequence ID" value="CAG8691745.1"/>
    <property type="molecule type" value="Genomic_DNA"/>
</dbReference>